<gene>
    <name evidence="1" type="ORF">CBG59_12960</name>
</gene>
<name>A0A2C6BZR6_FUSNP</name>
<organism evidence="1 2">
    <name type="scientific">Fusobacterium nucleatum subsp. polymorphum</name>
    <name type="common">Fusobacterium polymorphum</name>
    <dbReference type="NCBI Taxonomy" id="76857"/>
    <lineage>
        <taxon>Bacteria</taxon>
        <taxon>Fusobacteriati</taxon>
        <taxon>Fusobacteriota</taxon>
        <taxon>Fusobacteriia</taxon>
        <taxon>Fusobacteriales</taxon>
        <taxon>Fusobacteriaceae</taxon>
        <taxon>Fusobacterium</taxon>
    </lineage>
</organism>
<proteinExistence type="predicted"/>
<accession>A0A2C6BZR6</accession>
<dbReference type="Proteomes" id="UP000221852">
    <property type="component" value="Unassembled WGS sequence"/>
</dbReference>
<comment type="caution">
    <text evidence="1">The sequence shown here is derived from an EMBL/GenBank/DDBJ whole genome shotgun (WGS) entry which is preliminary data.</text>
</comment>
<dbReference type="RefSeq" id="WP_098995327.1">
    <property type="nucleotide sequence ID" value="NZ_CP084162.1"/>
</dbReference>
<dbReference type="AlphaFoldDB" id="A0A2C6BZR6"/>
<sequence length="199" mass="23002">MSIHRLTQEKIDSIKKKIKEKIDLKEIIIAHFGNSKNRFDEWLSKNSSHFTGAELDYLNFVIIVDNKVSGAEAGAKVKNEEIEVIQDKKEIDIEEKNTILTVPVPNLTQVALMSRKDRENFLLSNQVIEKLVNLLSNADIKDTNIVIRDEARNLKDLKIQNIRISEQIYKDFVNICKKHNLTITSVINSMFLDFINQHK</sequence>
<evidence type="ECO:0000313" key="1">
    <source>
        <dbReference type="EMBL" id="PHI11168.1"/>
    </source>
</evidence>
<reference evidence="1 2" key="1">
    <citation type="submission" date="2017-06" db="EMBL/GenBank/DDBJ databases">
        <title>Draft genome sequence of Fusobacterium nucleatum subsp. polymorphum KCOM 1330 (=ChDC F330).</title>
        <authorList>
            <person name="Kook J.-K."/>
            <person name="Park S.-N."/>
            <person name="Lim Y.K."/>
            <person name="Roh H."/>
        </authorList>
    </citation>
    <scope>NUCLEOTIDE SEQUENCE [LARGE SCALE GENOMIC DNA]</scope>
    <source>
        <strain evidence="2">KCOM 1330 (ChDC F330)</strain>
    </source>
</reference>
<dbReference type="EMBL" id="NIRQ01000002">
    <property type="protein sequence ID" value="PHI11168.1"/>
    <property type="molecule type" value="Genomic_DNA"/>
</dbReference>
<evidence type="ECO:0000313" key="2">
    <source>
        <dbReference type="Proteomes" id="UP000221852"/>
    </source>
</evidence>
<protein>
    <submittedName>
        <fullName evidence="1">Uncharacterized protein</fullName>
    </submittedName>
</protein>